<keyword evidence="1" id="KW-1133">Transmembrane helix</keyword>
<proteinExistence type="predicted"/>
<dbReference type="Pfam" id="PF09990">
    <property type="entry name" value="DUF2231"/>
    <property type="match status" value="1"/>
</dbReference>
<organism evidence="3 4">
    <name type="scientific">Luteimonas colneyensis</name>
    <dbReference type="NCBI Taxonomy" id="2762230"/>
    <lineage>
        <taxon>Bacteria</taxon>
        <taxon>Pseudomonadati</taxon>
        <taxon>Pseudomonadota</taxon>
        <taxon>Gammaproteobacteria</taxon>
        <taxon>Lysobacterales</taxon>
        <taxon>Lysobacteraceae</taxon>
        <taxon>Luteimonas</taxon>
    </lineage>
</organism>
<keyword evidence="1" id="KW-0812">Transmembrane</keyword>
<protein>
    <recommendedName>
        <fullName evidence="2">DUF2231 domain-containing protein</fullName>
    </recommendedName>
</protein>
<evidence type="ECO:0000259" key="2">
    <source>
        <dbReference type="Pfam" id="PF09990"/>
    </source>
</evidence>
<accession>A0ABR8ULH6</accession>
<keyword evidence="4" id="KW-1185">Reference proteome</keyword>
<dbReference type="RefSeq" id="WP_191730038.1">
    <property type="nucleotide sequence ID" value="NZ_JACSQJ010000008.1"/>
</dbReference>
<keyword evidence="1" id="KW-0472">Membrane</keyword>
<feature type="transmembrane region" description="Helical" evidence="1">
    <location>
        <begin position="80"/>
        <end position="101"/>
    </location>
</feature>
<feature type="transmembrane region" description="Helical" evidence="1">
    <location>
        <begin position="113"/>
        <end position="132"/>
    </location>
</feature>
<evidence type="ECO:0000313" key="3">
    <source>
        <dbReference type="EMBL" id="MBD7988877.1"/>
    </source>
</evidence>
<reference evidence="3 4" key="1">
    <citation type="submission" date="2020-08" db="EMBL/GenBank/DDBJ databases">
        <title>A Genomic Blueprint of the Chicken Gut Microbiome.</title>
        <authorList>
            <person name="Gilroy R."/>
            <person name="Ravi A."/>
            <person name="Getino M."/>
            <person name="Pursley I."/>
            <person name="Horton D.L."/>
            <person name="Alikhan N.-F."/>
            <person name="Baker D."/>
            <person name="Gharbi K."/>
            <person name="Hall N."/>
            <person name="Watson M."/>
            <person name="Adriaenssens E.M."/>
            <person name="Foster-Nyarko E."/>
            <person name="Jarju S."/>
            <person name="Secka A."/>
            <person name="Antonio M."/>
            <person name="Oren A."/>
            <person name="Chaudhuri R."/>
            <person name="La Ragione R.M."/>
            <person name="Hildebrand F."/>
            <person name="Pallen M.J."/>
        </authorList>
    </citation>
    <scope>NUCLEOTIDE SEQUENCE [LARGE SCALE GENOMIC DNA]</scope>
    <source>
        <strain evidence="3 4">Sa2BVA3</strain>
    </source>
</reference>
<name>A0ABR8ULH6_9GAMM</name>
<dbReference type="InterPro" id="IPR019251">
    <property type="entry name" value="DUF2231_TM"/>
</dbReference>
<comment type="caution">
    <text evidence="3">The sequence shown here is derived from an EMBL/GenBank/DDBJ whole genome shotgun (WGS) entry which is preliminary data.</text>
</comment>
<sequence>MVSTAPRRYAPAFHPVHVLLLGGALTLFLGGLLSDIGYARTYEIQWQNFASWLIAGALVVNGAALVCALVALLPGRRTAAALPHFVLLLATWIVGFFNALMHARDAWASMPGGLVLSVITVALGLVATFFAARAPRIGGVE</sequence>
<gene>
    <name evidence="3" type="ORF">H9645_12635</name>
</gene>
<dbReference type="EMBL" id="JACSQJ010000008">
    <property type="protein sequence ID" value="MBD7988877.1"/>
    <property type="molecule type" value="Genomic_DNA"/>
</dbReference>
<feature type="transmembrane region" description="Helical" evidence="1">
    <location>
        <begin position="50"/>
        <end position="73"/>
    </location>
</feature>
<evidence type="ECO:0000313" key="4">
    <source>
        <dbReference type="Proteomes" id="UP000647183"/>
    </source>
</evidence>
<feature type="domain" description="DUF2231" evidence="2">
    <location>
        <begin position="14"/>
        <end position="129"/>
    </location>
</feature>
<dbReference type="Proteomes" id="UP000647183">
    <property type="component" value="Unassembled WGS sequence"/>
</dbReference>
<evidence type="ECO:0000256" key="1">
    <source>
        <dbReference type="SAM" id="Phobius"/>
    </source>
</evidence>